<organism evidence="2 3">
    <name type="scientific">Ferriphaselus amnicola</name>
    <dbReference type="NCBI Taxonomy" id="1188319"/>
    <lineage>
        <taxon>Bacteria</taxon>
        <taxon>Pseudomonadati</taxon>
        <taxon>Pseudomonadota</taxon>
        <taxon>Betaproteobacteria</taxon>
        <taxon>Nitrosomonadales</taxon>
        <taxon>Gallionellaceae</taxon>
        <taxon>Ferriphaselus</taxon>
    </lineage>
</organism>
<sequence length="388" mass="44621">MRLHSLKYTEYKEEEFSWNLPDLVLGTINLVVGKNATGKSRILRIVIGLSRLFDGRVLPSALETGHYIVQFSDKNNEPFITYELELYKRKVKSEKLLLKNELRLSRGAGGRGRLWFDKVNDFIDVQIPEDQLAVTSRRDSEQHSFLEYLHEWALNSHFVDFASTKPKETFSAIDKATLKQLRDNQLDDDIVSLFRLGVEKWGRDFTRQICANIRKIGFNVSEIGIQPIQGVPAAIQLLDRAYYIYVVEDGVKKKLPQYELSSGMFRAIGALIRLQSAVAGKKPHCLVIDDIGEGLDFDRSSRLINLLVSEYELDRNKYSQLVMTSNDKFVMNGVDIKYWCVVERDGGNIRTFNQLNSAEIFDDFIQYGFSNFDFFQNGFFSKTIKSSQ</sequence>
<gene>
    <name evidence="2" type="ORF">OYT1_ch1403</name>
</gene>
<feature type="domain" description="ATPase AAA-type core" evidence="1">
    <location>
        <begin position="28"/>
        <end position="325"/>
    </location>
</feature>
<dbReference type="Proteomes" id="UP000033070">
    <property type="component" value="Chromosome"/>
</dbReference>
<dbReference type="SUPFAM" id="SSF52540">
    <property type="entry name" value="P-loop containing nucleoside triphosphate hydrolases"/>
    <property type="match status" value="1"/>
</dbReference>
<dbReference type="OrthoDB" id="994504at2"/>
<dbReference type="GO" id="GO:0005524">
    <property type="term" value="F:ATP binding"/>
    <property type="evidence" value="ECO:0007669"/>
    <property type="project" value="InterPro"/>
</dbReference>
<evidence type="ECO:0000313" key="2">
    <source>
        <dbReference type="EMBL" id="BBE50960.1"/>
    </source>
</evidence>
<reference evidence="2 3" key="1">
    <citation type="submission" date="2018-06" db="EMBL/GenBank/DDBJ databases">
        <title>OYT1 Genome Sequencing.</title>
        <authorList>
            <person name="Kato S."/>
            <person name="Itoh T."/>
            <person name="Ohkuma M."/>
        </authorList>
    </citation>
    <scope>NUCLEOTIDE SEQUENCE [LARGE SCALE GENOMIC DNA]</scope>
    <source>
        <strain evidence="2 3">OYT1</strain>
    </source>
</reference>
<dbReference type="RefSeq" id="WP_062627181.1">
    <property type="nucleotide sequence ID" value="NZ_AP018738.1"/>
</dbReference>
<proteinExistence type="predicted"/>
<keyword evidence="3" id="KW-1185">Reference proteome</keyword>
<dbReference type="KEGG" id="fam:OYT1_ch1403"/>
<name>A0A2Z6GC33_9PROT</name>
<dbReference type="STRING" id="1188319.OYT1_02063"/>
<accession>A0A2Z6GC33</accession>
<evidence type="ECO:0000313" key="3">
    <source>
        <dbReference type="Proteomes" id="UP000033070"/>
    </source>
</evidence>
<dbReference type="GO" id="GO:0016887">
    <property type="term" value="F:ATP hydrolysis activity"/>
    <property type="evidence" value="ECO:0007669"/>
    <property type="project" value="InterPro"/>
</dbReference>
<protein>
    <recommendedName>
        <fullName evidence="1">ATPase AAA-type core domain-containing protein</fullName>
    </recommendedName>
</protein>
<dbReference type="InterPro" id="IPR027417">
    <property type="entry name" value="P-loop_NTPase"/>
</dbReference>
<dbReference type="Gene3D" id="3.40.50.300">
    <property type="entry name" value="P-loop containing nucleotide triphosphate hydrolases"/>
    <property type="match status" value="1"/>
</dbReference>
<dbReference type="Pfam" id="PF13304">
    <property type="entry name" value="AAA_21"/>
    <property type="match status" value="1"/>
</dbReference>
<evidence type="ECO:0000259" key="1">
    <source>
        <dbReference type="Pfam" id="PF13304"/>
    </source>
</evidence>
<dbReference type="AlphaFoldDB" id="A0A2Z6GC33"/>
<dbReference type="InterPro" id="IPR003959">
    <property type="entry name" value="ATPase_AAA_core"/>
</dbReference>
<dbReference type="EMBL" id="AP018738">
    <property type="protein sequence ID" value="BBE50960.1"/>
    <property type="molecule type" value="Genomic_DNA"/>
</dbReference>